<accession>Q8RT55</accession>
<evidence type="ECO:0000256" key="4">
    <source>
        <dbReference type="ARBA" id="ARBA00022752"/>
    </source>
</evidence>
<keyword evidence="4" id="KW-0583">PHB biosynthesis</keyword>
<dbReference type="InterPro" id="IPR051321">
    <property type="entry name" value="PHA/PHB_synthase"/>
</dbReference>
<keyword evidence="5" id="KW-0012">Acyltransferase</keyword>
<protein>
    <recommendedName>
        <fullName evidence="2">Poly(3-hydroxyalkanoate) polymerase subunit PhaC</fullName>
    </recommendedName>
    <alternativeName>
        <fullName evidence="6">PHB synthase subunit PhaC</fullName>
    </alternativeName>
</protein>
<dbReference type="ESTHER" id="synsp-PHAC">
    <property type="family name" value="PHA_synth_III_C"/>
</dbReference>
<dbReference type="PANTHER" id="PTHR36837">
    <property type="entry name" value="POLY(3-HYDROXYALKANOATE) POLYMERASE SUBUNIT PHAC"/>
    <property type="match status" value="1"/>
</dbReference>
<evidence type="ECO:0000256" key="3">
    <source>
        <dbReference type="ARBA" id="ARBA00022679"/>
    </source>
</evidence>
<dbReference type="InterPro" id="IPR000073">
    <property type="entry name" value="AB_hydrolase_1"/>
</dbReference>
<evidence type="ECO:0000256" key="5">
    <source>
        <dbReference type="ARBA" id="ARBA00023315"/>
    </source>
</evidence>
<evidence type="ECO:0000256" key="1">
    <source>
        <dbReference type="ARBA" id="ARBA00004683"/>
    </source>
</evidence>
<dbReference type="InterPro" id="IPR029058">
    <property type="entry name" value="AB_hydrolase_fold"/>
</dbReference>
<dbReference type="Pfam" id="PF00561">
    <property type="entry name" value="Abhydrolase_1"/>
    <property type="match status" value="1"/>
</dbReference>
<gene>
    <name evidence="8" type="primary">phaC</name>
</gene>
<name>Q8RT55_9SYNE</name>
<evidence type="ECO:0000256" key="6">
    <source>
        <dbReference type="ARBA" id="ARBA00033356"/>
    </source>
</evidence>
<feature type="domain" description="AB hydrolase-1" evidence="7">
    <location>
        <begin position="71"/>
        <end position="343"/>
    </location>
</feature>
<dbReference type="SUPFAM" id="SSF53474">
    <property type="entry name" value="alpha/beta-Hydrolases"/>
    <property type="match status" value="1"/>
</dbReference>
<dbReference type="EMBL" id="AY030295">
    <property type="protein sequence ID" value="AAK38139.1"/>
    <property type="molecule type" value="Genomic_DNA"/>
</dbReference>
<proteinExistence type="predicted"/>
<dbReference type="SMR" id="Q8RT55"/>
<dbReference type="NCBIfam" id="TIGR01836">
    <property type="entry name" value="PHA_synth_III_C"/>
    <property type="match status" value="1"/>
</dbReference>
<organism evidence="8">
    <name type="scientific">Synechococcus sp. MA19</name>
    <dbReference type="NCBI Taxonomy" id="83377"/>
    <lineage>
        <taxon>Bacteria</taxon>
        <taxon>Bacillati</taxon>
        <taxon>Cyanobacteriota</taxon>
        <taxon>Cyanophyceae</taxon>
        <taxon>Synechococcales</taxon>
        <taxon>Synechococcaceae</taxon>
        <taxon>Synechococcus</taxon>
    </lineage>
</organism>
<reference evidence="8" key="1">
    <citation type="journal article" date="2001" name="Microbiology">
        <title>Multiple evidence for widespread and general occurrence of type-III PHA synthases in cyanobacteria and molecular characterization of the PHA synthases from two thermophilic cyanobacteria: Chlorogloeopsis fritschii PCC 6912 and Synechococcus sp. strain MA19.</title>
        <authorList>
            <person name="Hai T."/>
            <person name="Hein S."/>
            <person name="Steinbuchel A."/>
        </authorList>
    </citation>
    <scope>NUCLEOTIDE SEQUENCE</scope>
    <source>
        <strain evidence="8">MA19</strain>
    </source>
</reference>
<dbReference type="AlphaFoldDB" id="Q8RT55"/>
<dbReference type="PANTHER" id="PTHR36837:SF2">
    <property type="entry name" value="POLY(3-HYDROXYALKANOATE) POLYMERASE SUBUNIT PHAC"/>
    <property type="match status" value="1"/>
</dbReference>
<dbReference type="Gene3D" id="3.40.50.1820">
    <property type="entry name" value="alpha/beta hydrolase"/>
    <property type="match status" value="1"/>
</dbReference>
<evidence type="ECO:0000256" key="2">
    <source>
        <dbReference type="ARBA" id="ARBA00019065"/>
    </source>
</evidence>
<dbReference type="GO" id="GO:0042619">
    <property type="term" value="P:poly-hydroxybutyrate biosynthetic process"/>
    <property type="evidence" value="ECO:0007669"/>
    <property type="project" value="UniProtKB-KW"/>
</dbReference>
<evidence type="ECO:0000313" key="8">
    <source>
        <dbReference type="EMBL" id="AAK38139.1"/>
    </source>
</evidence>
<comment type="pathway">
    <text evidence="1">Biopolymer metabolism; poly-(R)-3-hydroxybutanoate biosynthesis.</text>
</comment>
<sequence length="364" mass="42050">MLPFLMQMRLDDATEEYTELIKKIVKGIENLSRLREEDIEIGVTPKEAVYREEKLTLYHFQSTVQKQLRTPVLIVYALVNRPFMVDLQEDRSLVANLLKLGLDIYLIDWGYPTRADRWLTLDDYINGYINNCVDFIRKKHDLDKINLLGICQGGTFSLCYSAIYPEKVKNLIVMVTPVDFQISDSLLYMRGGCTLGAEALDIDLMVDCLGNIPGDFLNFEFLMLKPRQLGIQKYLDFPEIMHSEDKLLNFLRMEKWIFDSPDQAGEAYRQFLKDFYQANKLIKGEVTIGDKQVNLGNIRMPVLNLYAEKDHLVPPRSSIALERYIGTTDYTVRSFPVGHIGIYVSSKVQRDLPPIIANWLNARE</sequence>
<dbReference type="GO" id="GO:0016746">
    <property type="term" value="F:acyltransferase activity"/>
    <property type="evidence" value="ECO:0007669"/>
    <property type="project" value="UniProtKB-KW"/>
</dbReference>
<evidence type="ECO:0000259" key="7">
    <source>
        <dbReference type="Pfam" id="PF00561"/>
    </source>
</evidence>
<dbReference type="UniPathway" id="UPA00917"/>
<keyword evidence="3" id="KW-0808">Transferase</keyword>
<dbReference type="BRENDA" id="2.3.1.304">
    <property type="organism ID" value="6187"/>
</dbReference>
<dbReference type="InterPro" id="IPR010125">
    <property type="entry name" value="PHA_synth_III_C"/>
</dbReference>